<reference evidence="3 4" key="1">
    <citation type="submission" date="2015-12" db="EMBL/GenBank/DDBJ databases">
        <title>The genome of Folsomia candida.</title>
        <authorList>
            <person name="Faddeeva A."/>
            <person name="Derks M.F."/>
            <person name="Anvar Y."/>
            <person name="Smit S."/>
            <person name="Van Straalen N."/>
            <person name="Roelofs D."/>
        </authorList>
    </citation>
    <scope>NUCLEOTIDE SEQUENCE [LARGE SCALE GENOMIC DNA]</scope>
    <source>
        <strain evidence="3 4">VU population</strain>
        <tissue evidence="3">Whole body</tissue>
    </source>
</reference>
<feature type="chain" id="PRO_5012714204" description="CUB domain-containing protein" evidence="1">
    <location>
        <begin position="20"/>
        <end position="448"/>
    </location>
</feature>
<proteinExistence type="predicted"/>
<gene>
    <name evidence="3" type="ORF">Fcan01_10149</name>
</gene>
<accession>A0A226EC60</accession>
<dbReference type="OMA" id="PANIKEC"/>
<dbReference type="STRING" id="158441.A0A226EC60"/>
<dbReference type="PANTHER" id="PTHR33236">
    <property type="entry name" value="INTRAFLAGELLAR TRANSPORT PROTEIN 122 FAMILY PROTEIN-RELATED"/>
    <property type="match status" value="1"/>
</dbReference>
<evidence type="ECO:0000313" key="4">
    <source>
        <dbReference type="Proteomes" id="UP000198287"/>
    </source>
</evidence>
<dbReference type="Pfam" id="PF26080">
    <property type="entry name" value="CUB_animal"/>
    <property type="match status" value="1"/>
</dbReference>
<evidence type="ECO:0000256" key="1">
    <source>
        <dbReference type="SAM" id="SignalP"/>
    </source>
</evidence>
<dbReference type="Proteomes" id="UP000198287">
    <property type="component" value="Unassembled WGS sequence"/>
</dbReference>
<feature type="domain" description="CUB" evidence="2">
    <location>
        <begin position="226"/>
        <end position="328"/>
    </location>
</feature>
<feature type="signal peptide" evidence="1">
    <location>
        <begin position="1"/>
        <end position="19"/>
    </location>
</feature>
<organism evidence="3 4">
    <name type="scientific">Folsomia candida</name>
    <name type="common">Springtail</name>
    <dbReference type="NCBI Taxonomy" id="158441"/>
    <lineage>
        <taxon>Eukaryota</taxon>
        <taxon>Metazoa</taxon>
        <taxon>Ecdysozoa</taxon>
        <taxon>Arthropoda</taxon>
        <taxon>Hexapoda</taxon>
        <taxon>Collembola</taxon>
        <taxon>Entomobryomorpha</taxon>
        <taxon>Isotomoidea</taxon>
        <taxon>Isotomidae</taxon>
        <taxon>Proisotominae</taxon>
        <taxon>Folsomia</taxon>
    </lineage>
</organism>
<dbReference type="AlphaFoldDB" id="A0A226EC60"/>
<comment type="caution">
    <text evidence="3">The sequence shown here is derived from an EMBL/GenBank/DDBJ whole genome shotgun (WGS) entry which is preliminary data.</text>
</comment>
<keyword evidence="4" id="KW-1185">Reference proteome</keyword>
<dbReference type="InterPro" id="IPR058698">
    <property type="entry name" value="CUB_metazoa"/>
</dbReference>
<dbReference type="EMBL" id="LNIX01000005">
    <property type="protein sequence ID" value="OXA54617.1"/>
    <property type="molecule type" value="Genomic_DNA"/>
</dbReference>
<evidence type="ECO:0000313" key="3">
    <source>
        <dbReference type="EMBL" id="OXA54617.1"/>
    </source>
</evidence>
<name>A0A226EC60_FOLCA</name>
<sequence>MMFKFLVFSVVFLISNIEGRLNYTEGGYEDIWNSSRDPKLLLNVLIEPTVCKSTDGKEYGVCRSDCRAPSGLEIGKCGNGMRSCCRVIVTTSPSDKTATTITQSAVTLVSNGVARSNSIIDFPRNSEVCQLKVSFLQTRLAIPSTDPLSWGKCMKDVLTITGSPSFVGESLIVCGDLTDQHMYLSYGMGNELPSRNIRMIIKTYSASAKYAINVAQIKCGSTEIVPDECLQQYTGDTGRVRSFGFPYQLDNQNYHICLRGKPAVTGREWKECSGTGSSKPFYITGADPNYPPETGVVDCSYDNIRFFSAPGAMPVTLELCGGEFLPITVPGQNGAIKVYFDNGELSNSVVVTNVPPSRENDFKLSNLYIECVPVKSYTGVAYICNVRPTALLNFDIPVAAGDKCPRIVGFREYDCIKSLTDATKCHCSQEYDESDDKNTGFCLDYKNI</sequence>
<dbReference type="PANTHER" id="PTHR33236:SF5">
    <property type="entry name" value="CUB DOMAIN-CONTAINING PROTEIN"/>
    <property type="match status" value="1"/>
</dbReference>
<dbReference type="OrthoDB" id="6337346at2759"/>
<keyword evidence="1" id="KW-0732">Signal</keyword>
<protein>
    <recommendedName>
        <fullName evidence="2">CUB domain-containing protein</fullName>
    </recommendedName>
</protein>
<evidence type="ECO:0000259" key="2">
    <source>
        <dbReference type="Pfam" id="PF26080"/>
    </source>
</evidence>